<proteinExistence type="predicted"/>
<comment type="caution">
    <text evidence="1">The sequence shown here is derived from an EMBL/GenBank/DDBJ whole genome shotgun (WGS) entry which is preliminary data.</text>
</comment>
<feature type="non-terminal residue" evidence="1">
    <location>
        <position position="1"/>
    </location>
</feature>
<dbReference type="AlphaFoldDB" id="X1GBQ1"/>
<reference evidence="1" key="1">
    <citation type="journal article" date="2014" name="Front. Microbiol.">
        <title>High frequency of phylogenetically diverse reductive dehalogenase-homologous genes in deep subseafloor sedimentary metagenomes.</title>
        <authorList>
            <person name="Kawai M."/>
            <person name="Futagami T."/>
            <person name="Toyoda A."/>
            <person name="Takaki Y."/>
            <person name="Nishi S."/>
            <person name="Hori S."/>
            <person name="Arai W."/>
            <person name="Tsubouchi T."/>
            <person name="Morono Y."/>
            <person name="Uchiyama I."/>
            <person name="Ito T."/>
            <person name="Fujiyama A."/>
            <person name="Inagaki F."/>
            <person name="Takami H."/>
        </authorList>
    </citation>
    <scope>NUCLEOTIDE SEQUENCE</scope>
    <source>
        <strain evidence="1">Expedition CK06-06</strain>
    </source>
</reference>
<name>X1GBQ1_9ZZZZ</name>
<accession>X1GBQ1</accession>
<evidence type="ECO:0000313" key="1">
    <source>
        <dbReference type="EMBL" id="GAH54647.1"/>
    </source>
</evidence>
<dbReference type="EMBL" id="BARU01022250">
    <property type="protein sequence ID" value="GAH54647.1"/>
    <property type="molecule type" value="Genomic_DNA"/>
</dbReference>
<protein>
    <submittedName>
        <fullName evidence="1">Uncharacterized protein</fullName>
    </submittedName>
</protein>
<sequence>EDDNLLIVEILGHVLSVSQWLQMAGDYDPVVAI</sequence>
<organism evidence="1">
    <name type="scientific">marine sediment metagenome</name>
    <dbReference type="NCBI Taxonomy" id="412755"/>
    <lineage>
        <taxon>unclassified sequences</taxon>
        <taxon>metagenomes</taxon>
        <taxon>ecological metagenomes</taxon>
    </lineage>
</organism>
<gene>
    <name evidence="1" type="ORF">S03H2_36275</name>
</gene>